<keyword evidence="2" id="KW-0238">DNA-binding</keyword>
<accession>A0A250KI04</accession>
<dbReference type="Pfam" id="PF08220">
    <property type="entry name" value="HTH_DeoR"/>
    <property type="match status" value="1"/>
</dbReference>
<keyword evidence="1" id="KW-0805">Transcription regulation</keyword>
<reference evidence="5 6" key="1">
    <citation type="submission" date="2017-05" db="EMBL/GenBank/DDBJ databases">
        <title>whole genome sequence of Prevotella melaninogenica GAI 07411.</title>
        <authorList>
            <person name="Kondo Y."/>
            <person name="Hoshino T."/>
        </authorList>
    </citation>
    <scope>NUCLEOTIDE SEQUENCE [LARGE SCALE GENOMIC DNA]</scope>
    <source>
        <strain evidence="5 6">GAI 07411</strain>
    </source>
</reference>
<dbReference type="InterPro" id="IPR050313">
    <property type="entry name" value="Carb_Metab_HTH_regulators"/>
</dbReference>
<dbReference type="Pfam" id="PF00455">
    <property type="entry name" value="DeoRC"/>
    <property type="match status" value="1"/>
</dbReference>
<name>A0A250KI04_9BACT</name>
<organism evidence="5 6">
    <name type="scientific">Prevotella melaninogenica</name>
    <dbReference type="NCBI Taxonomy" id="28132"/>
    <lineage>
        <taxon>Bacteria</taxon>
        <taxon>Pseudomonadati</taxon>
        <taxon>Bacteroidota</taxon>
        <taxon>Bacteroidia</taxon>
        <taxon>Bacteroidales</taxon>
        <taxon>Prevotellaceae</taxon>
        <taxon>Prevotella</taxon>
    </lineage>
</organism>
<dbReference type="AlphaFoldDB" id="A0A250KI04"/>
<evidence type="ECO:0000313" key="6">
    <source>
        <dbReference type="Proteomes" id="UP000267517"/>
    </source>
</evidence>
<evidence type="ECO:0000256" key="1">
    <source>
        <dbReference type="ARBA" id="ARBA00023015"/>
    </source>
</evidence>
<dbReference type="PROSITE" id="PS51000">
    <property type="entry name" value="HTH_DEOR_2"/>
    <property type="match status" value="1"/>
</dbReference>
<dbReference type="InterPro" id="IPR036390">
    <property type="entry name" value="WH_DNA-bd_sf"/>
</dbReference>
<dbReference type="SUPFAM" id="SSF100950">
    <property type="entry name" value="NagB/RpiA/CoA transferase-like"/>
    <property type="match status" value="1"/>
</dbReference>
<dbReference type="SMART" id="SM00420">
    <property type="entry name" value="HTH_DEOR"/>
    <property type="match status" value="1"/>
</dbReference>
<dbReference type="InterPro" id="IPR037171">
    <property type="entry name" value="NagB/RpiA_transferase-like"/>
</dbReference>
<keyword evidence="3" id="KW-0804">Transcription</keyword>
<evidence type="ECO:0000256" key="2">
    <source>
        <dbReference type="ARBA" id="ARBA00023125"/>
    </source>
</evidence>
<dbReference type="PROSITE" id="PS00894">
    <property type="entry name" value="HTH_DEOR_1"/>
    <property type="match status" value="1"/>
</dbReference>
<feature type="domain" description="HTH deoR-type" evidence="4">
    <location>
        <begin position="6"/>
        <end position="61"/>
    </location>
</feature>
<evidence type="ECO:0000256" key="3">
    <source>
        <dbReference type="ARBA" id="ARBA00023163"/>
    </source>
</evidence>
<dbReference type="PANTHER" id="PTHR30363">
    <property type="entry name" value="HTH-TYPE TRANSCRIPTIONAL REGULATOR SRLR-RELATED"/>
    <property type="match status" value="1"/>
</dbReference>
<dbReference type="Gene3D" id="3.40.50.1360">
    <property type="match status" value="1"/>
</dbReference>
<dbReference type="GO" id="GO:0003700">
    <property type="term" value="F:DNA-binding transcription factor activity"/>
    <property type="evidence" value="ECO:0007669"/>
    <property type="project" value="InterPro"/>
</dbReference>
<dbReference type="SMART" id="SM01134">
    <property type="entry name" value="DeoRC"/>
    <property type="match status" value="1"/>
</dbReference>
<dbReference type="PANTHER" id="PTHR30363:SF44">
    <property type="entry name" value="AGA OPERON TRANSCRIPTIONAL REPRESSOR-RELATED"/>
    <property type="match status" value="1"/>
</dbReference>
<dbReference type="SUPFAM" id="SSF46785">
    <property type="entry name" value="Winged helix' DNA-binding domain"/>
    <property type="match status" value="1"/>
</dbReference>
<dbReference type="EMBL" id="AP018049">
    <property type="protein sequence ID" value="BBA29281.1"/>
    <property type="molecule type" value="Genomic_DNA"/>
</dbReference>
<dbReference type="InterPro" id="IPR036388">
    <property type="entry name" value="WH-like_DNA-bd_sf"/>
</dbReference>
<dbReference type="InterPro" id="IPR001034">
    <property type="entry name" value="DeoR_HTH"/>
</dbReference>
<dbReference type="Gene3D" id="1.10.10.10">
    <property type="entry name" value="Winged helix-like DNA-binding domain superfamily/Winged helix DNA-binding domain"/>
    <property type="match status" value="1"/>
</dbReference>
<dbReference type="Proteomes" id="UP000267517">
    <property type="component" value="Chromosome I"/>
</dbReference>
<protein>
    <submittedName>
        <fullName evidence="5">DeoR family transcriptional regulator</fullName>
    </submittedName>
</protein>
<evidence type="ECO:0000313" key="5">
    <source>
        <dbReference type="EMBL" id="BBA29281.1"/>
    </source>
</evidence>
<proteinExistence type="predicted"/>
<sequence length="261" mass="28464">MQNMTKEDRQNAILDQLLTQESVLVSDLATSLDVSLVTIRKDLTELEKAGKLYRSHGKAILINPFTNNRSVNEKEKLNAEEKQLIGAEAVKLLVKDDSIILASGTTIHALACNIHSESRLTIVSASLQATMTLAANDNIDIIQLGGMVRHSSVSVVGQYSMEILRGCSFTKLFLGVDGIDLDFGISTTDIREAELNRSMMQAAQKTVVLADSSKFGRRGFAKISGLEDIDIIITDSKIPQFVANKIEEMGIELIIAGSHSM</sequence>
<gene>
    <name evidence="5" type="ORF">PMEL1_01211</name>
</gene>
<dbReference type="InterPro" id="IPR018356">
    <property type="entry name" value="Tscrpt_reg_HTH_DeoR_CS"/>
</dbReference>
<dbReference type="InterPro" id="IPR014036">
    <property type="entry name" value="DeoR-like_C"/>
</dbReference>
<dbReference type="PRINTS" id="PR00037">
    <property type="entry name" value="HTHLACR"/>
</dbReference>
<dbReference type="GO" id="GO:0003677">
    <property type="term" value="F:DNA binding"/>
    <property type="evidence" value="ECO:0007669"/>
    <property type="project" value="UniProtKB-KW"/>
</dbReference>
<evidence type="ECO:0000259" key="4">
    <source>
        <dbReference type="PROSITE" id="PS51000"/>
    </source>
</evidence>